<keyword evidence="2" id="KW-1185">Reference proteome</keyword>
<proteinExistence type="predicted"/>
<evidence type="ECO:0000313" key="1">
    <source>
        <dbReference type="EMBL" id="GAP38261.1"/>
    </source>
</evidence>
<dbReference type="OrthoDB" id="9807902at2"/>
<protein>
    <submittedName>
        <fullName evidence="1">PAAR repeat-containing protein</fullName>
    </submittedName>
</protein>
<sequence>MPPAARMTDKVLHDAPHCHAPIHPAAPVPTPVPHPPKPLQIVLACVPTVLIDNLQAAVVTSQTEPCLMATCIPGGPGMVAKGSATVMIGMLPAARAGDMVAFPTCVAPIPSPTGKIIPPCSTTVMIGG</sequence>
<dbReference type="EMBL" id="BBYR01000069">
    <property type="protein sequence ID" value="GAP38261.1"/>
    <property type="molecule type" value="Genomic_DNA"/>
</dbReference>
<dbReference type="CDD" id="cd14740">
    <property type="entry name" value="PAAR_4"/>
    <property type="match status" value="1"/>
</dbReference>
<dbReference type="AlphaFoldDB" id="A0A0K8P6M4"/>
<reference evidence="2" key="1">
    <citation type="submission" date="2015-07" db="EMBL/GenBank/DDBJ databases">
        <title>Discovery of a poly(ethylene terephthalate assimilation.</title>
        <authorList>
            <person name="Yoshida S."/>
            <person name="Hiraga K."/>
            <person name="Takehana T."/>
            <person name="Taniguchi I."/>
            <person name="Yamaji H."/>
            <person name="Maeda Y."/>
            <person name="Toyohara K."/>
            <person name="Miyamoto K."/>
            <person name="Kimura Y."/>
            <person name="Oda K."/>
        </authorList>
    </citation>
    <scope>NUCLEOTIDE SEQUENCE [LARGE SCALE GENOMIC DNA]</scope>
    <source>
        <strain evidence="2">NBRC 110686 / TISTR 2288 / 201-F6</strain>
    </source>
</reference>
<comment type="caution">
    <text evidence="1">The sequence shown here is derived from an EMBL/GenBank/DDBJ whole genome shotgun (WGS) entry which is preliminary data.</text>
</comment>
<reference evidence="1 2" key="2">
    <citation type="journal article" date="2016" name="Science">
        <title>A bacterium that degrades and assimilates poly(ethylene terephthalate).</title>
        <authorList>
            <person name="Yoshida S."/>
            <person name="Hiraga K."/>
            <person name="Takehana T."/>
            <person name="Taniguchi I."/>
            <person name="Yamaji H."/>
            <person name="Maeda Y."/>
            <person name="Toyohara K."/>
            <person name="Miyamoto K."/>
            <person name="Kimura Y."/>
            <person name="Oda K."/>
        </authorList>
    </citation>
    <scope>NUCLEOTIDE SEQUENCE [LARGE SCALE GENOMIC DNA]</scope>
    <source>
        <strain evidence="2">NBRC 110686 / TISTR 2288 / 201-F6</strain>
    </source>
</reference>
<name>A0A0K8P6M4_PISS1</name>
<gene>
    <name evidence="1" type="ORF">ISF6_4455</name>
</gene>
<organism evidence="1 2">
    <name type="scientific">Piscinibacter sakaiensis</name>
    <name type="common">Ideonella sakaiensis</name>
    <dbReference type="NCBI Taxonomy" id="1547922"/>
    <lineage>
        <taxon>Bacteria</taxon>
        <taxon>Pseudomonadati</taxon>
        <taxon>Pseudomonadota</taxon>
        <taxon>Betaproteobacteria</taxon>
        <taxon>Burkholderiales</taxon>
        <taxon>Sphaerotilaceae</taxon>
        <taxon>Piscinibacter</taxon>
    </lineage>
</organism>
<dbReference type="Gene3D" id="2.60.200.60">
    <property type="match status" value="1"/>
</dbReference>
<dbReference type="Pfam" id="PF05488">
    <property type="entry name" value="PAAR_motif"/>
    <property type="match status" value="1"/>
</dbReference>
<evidence type="ECO:0000313" key="2">
    <source>
        <dbReference type="Proteomes" id="UP000037660"/>
    </source>
</evidence>
<accession>A0A0K8P6M4</accession>
<dbReference type="RefSeq" id="WP_054022123.1">
    <property type="nucleotide sequence ID" value="NZ_BBYR01000069.1"/>
</dbReference>
<dbReference type="Proteomes" id="UP000037660">
    <property type="component" value="Unassembled WGS sequence"/>
</dbReference>
<dbReference type="InterPro" id="IPR008727">
    <property type="entry name" value="PAAR_motif"/>
</dbReference>
<dbReference type="STRING" id="1547922.ISF6_4455"/>